<dbReference type="PROSITE" id="PS50093">
    <property type="entry name" value="PKD"/>
    <property type="match status" value="1"/>
</dbReference>
<evidence type="ECO:0000259" key="2">
    <source>
        <dbReference type="PROSITE" id="PS50093"/>
    </source>
</evidence>
<dbReference type="CDD" id="cd00146">
    <property type="entry name" value="PKD"/>
    <property type="match status" value="1"/>
</dbReference>
<evidence type="ECO:0000313" key="4">
    <source>
        <dbReference type="Proteomes" id="UP000028715"/>
    </source>
</evidence>
<dbReference type="SUPFAM" id="SSF49299">
    <property type="entry name" value="PKD domain"/>
    <property type="match status" value="1"/>
</dbReference>
<dbReference type="InterPro" id="IPR013783">
    <property type="entry name" value="Ig-like_fold"/>
</dbReference>
<dbReference type="InterPro" id="IPR000601">
    <property type="entry name" value="PKD_dom"/>
</dbReference>
<dbReference type="OrthoDB" id="1375487at2"/>
<organism evidence="3 4">
    <name type="scientific">Flavobacterium reichenbachii</name>
    <dbReference type="NCBI Taxonomy" id="362418"/>
    <lineage>
        <taxon>Bacteria</taxon>
        <taxon>Pseudomonadati</taxon>
        <taxon>Bacteroidota</taxon>
        <taxon>Flavobacteriia</taxon>
        <taxon>Flavobacteriales</taxon>
        <taxon>Flavobacteriaceae</taxon>
        <taxon>Flavobacterium</taxon>
    </lineage>
</organism>
<dbReference type="AlphaFoldDB" id="A0A085ZJZ0"/>
<feature type="chain" id="PRO_5001801313" description="PKD domain-containing protein" evidence="1">
    <location>
        <begin position="22"/>
        <end position="119"/>
    </location>
</feature>
<dbReference type="EMBL" id="JPRL01000001">
    <property type="protein sequence ID" value="KFF04754.1"/>
    <property type="molecule type" value="Genomic_DNA"/>
</dbReference>
<reference evidence="3 4" key="1">
    <citation type="submission" date="2014-07" db="EMBL/GenBank/DDBJ databases">
        <title>Genome of Flavobacterium reichenbachii LMG 25512.</title>
        <authorList>
            <person name="Stropko S.J."/>
            <person name="Pipes S.E."/>
            <person name="Newman J.D."/>
        </authorList>
    </citation>
    <scope>NUCLEOTIDE SEQUENCE [LARGE SCALE GENOMIC DNA]</scope>
    <source>
        <strain evidence="3 4">LMG 25512</strain>
    </source>
</reference>
<dbReference type="eggNOG" id="ENOG502ZJW4">
    <property type="taxonomic scope" value="Bacteria"/>
</dbReference>
<dbReference type="Pfam" id="PF18911">
    <property type="entry name" value="PKD_4"/>
    <property type="match status" value="1"/>
</dbReference>
<feature type="signal peptide" evidence="1">
    <location>
        <begin position="1"/>
        <end position="21"/>
    </location>
</feature>
<comment type="caution">
    <text evidence="3">The sequence shown here is derived from an EMBL/GenBank/DDBJ whole genome shotgun (WGS) entry which is preliminary data.</text>
</comment>
<sequence>MKTAAKILLLFIVFFVTNSCTEEQIDSITNCWGQSSKVEIQYALDPLNAKKITYSVKYEGSGSLSYIIWTFGDGKTAGESLKVTHTYEAAGTYEVQADVTIVKDGENCTVTEKKTVKIN</sequence>
<dbReference type="Proteomes" id="UP000028715">
    <property type="component" value="Unassembled WGS sequence"/>
</dbReference>
<proteinExistence type="predicted"/>
<dbReference type="RefSeq" id="WP_035681429.1">
    <property type="nucleotide sequence ID" value="NZ_JPRL01000001.1"/>
</dbReference>
<evidence type="ECO:0000313" key="3">
    <source>
        <dbReference type="EMBL" id="KFF04754.1"/>
    </source>
</evidence>
<name>A0A085ZJZ0_9FLAO</name>
<keyword evidence="4" id="KW-1185">Reference proteome</keyword>
<gene>
    <name evidence="3" type="ORF">IW19_04045</name>
</gene>
<dbReference type="STRING" id="362418.IW19_04045"/>
<evidence type="ECO:0000256" key="1">
    <source>
        <dbReference type="SAM" id="SignalP"/>
    </source>
</evidence>
<feature type="domain" description="PKD" evidence="2">
    <location>
        <begin position="69"/>
        <end position="100"/>
    </location>
</feature>
<protein>
    <recommendedName>
        <fullName evidence="2">PKD domain-containing protein</fullName>
    </recommendedName>
</protein>
<dbReference type="Gene3D" id="2.60.40.10">
    <property type="entry name" value="Immunoglobulins"/>
    <property type="match status" value="1"/>
</dbReference>
<keyword evidence="1" id="KW-0732">Signal</keyword>
<dbReference type="InterPro" id="IPR035986">
    <property type="entry name" value="PKD_dom_sf"/>
</dbReference>
<accession>A0A085ZJZ0</accession>